<dbReference type="SUPFAM" id="SSF51316">
    <property type="entry name" value="Mss4-like"/>
    <property type="match status" value="1"/>
</dbReference>
<evidence type="ECO:0000256" key="3">
    <source>
        <dbReference type="ARBA" id="ARBA00022833"/>
    </source>
</evidence>
<keyword evidence="4 6" id="KW-0456">Lyase</keyword>
<evidence type="ECO:0000259" key="5">
    <source>
        <dbReference type="PROSITE" id="PS51891"/>
    </source>
</evidence>
<protein>
    <submittedName>
        <fullName evidence="6">Glutathione-dependent formaldehyde-activating enzyme</fullName>
        <ecNumber evidence="6">4.4.1.22</ecNumber>
    </submittedName>
</protein>
<name>A0A5E7WEM3_PSEFL</name>
<evidence type="ECO:0000256" key="2">
    <source>
        <dbReference type="ARBA" id="ARBA00022723"/>
    </source>
</evidence>
<keyword evidence="3" id="KW-0862">Zinc</keyword>
<evidence type="ECO:0000256" key="4">
    <source>
        <dbReference type="ARBA" id="ARBA00023239"/>
    </source>
</evidence>
<keyword evidence="2" id="KW-0479">Metal-binding</keyword>
<dbReference type="EMBL" id="CABVJH010000006">
    <property type="protein sequence ID" value="VVQ33572.1"/>
    <property type="molecule type" value="Genomic_DNA"/>
</dbReference>
<organism evidence="6 7">
    <name type="scientific">Pseudomonas fluorescens</name>
    <dbReference type="NCBI Taxonomy" id="294"/>
    <lineage>
        <taxon>Bacteria</taxon>
        <taxon>Pseudomonadati</taxon>
        <taxon>Pseudomonadota</taxon>
        <taxon>Gammaproteobacteria</taxon>
        <taxon>Pseudomonadales</taxon>
        <taxon>Pseudomonadaceae</taxon>
        <taxon>Pseudomonas</taxon>
    </lineage>
</organism>
<reference evidence="6 7" key="1">
    <citation type="submission" date="2019-09" db="EMBL/GenBank/DDBJ databases">
        <authorList>
            <person name="Chandra G."/>
            <person name="Truman W A."/>
        </authorList>
    </citation>
    <scope>NUCLEOTIDE SEQUENCE [LARGE SCALE GENOMIC DNA]</scope>
    <source>
        <strain evidence="6">PS943</strain>
    </source>
</reference>
<sequence length="135" mass="14713">MNMDAFHQGSCLCGAVKYRVAAELKAVTHCHCSQCRKGHGAAFATYASAPKSAITIIAGVETLKTFNSSEGVARQFCSDCGSSLFWSDSKGEYSDWKSVAIGTLDTPLLSEKQKHLCVASKAPWYAIEDRWPRTE</sequence>
<evidence type="ECO:0000313" key="6">
    <source>
        <dbReference type="EMBL" id="VVQ33572.1"/>
    </source>
</evidence>
<dbReference type="InterPro" id="IPR006913">
    <property type="entry name" value="CENP-V/GFA"/>
</dbReference>
<dbReference type="Gene3D" id="3.90.1590.10">
    <property type="entry name" value="glutathione-dependent formaldehyde- activating enzyme (gfa)"/>
    <property type="match status" value="1"/>
</dbReference>
<dbReference type="GO" id="GO:0051907">
    <property type="term" value="F:S-(hydroxymethyl)glutathione synthase activity"/>
    <property type="evidence" value="ECO:0007669"/>
    <property type="project" value="UniProtKB-EC"/>
</dbReference>
<dbReference type="Pfam" id="PF04828">
    <property type="entry name" value="GFA"/>
    <property type="match status" value="1"/>
</dbReference>
<dbReference type="PROSITE" id="PS51891">
    <property type="entry name" value="CENP_V_GFA"/>
    <property type="match status" value="1"/>
</dbReference>
<dbReference type="GO" id="GO:0046872">
    <property type="term" value="F:metal ion binding"/>
    <property type="evidence" value="ECO:0007669"/>
    <property type="project" value="UniProtKB-KW"/>
</dbReference>
<dbReference type="AlphaFoldDB" id="A0A5E7WEM3"/>
<evidence type="ECO:0000313" key="7">
    <source>
        <dbReference type="Proteomes" id="UP000325645"/>
    </source>
</evidence>
<evidence type="ECO:0000256" key="1">
    <source>
        <dbReference type="ARBA" id="ARBA00005495"/>
    </source>
</evidence>
<dbReference type="EC" id="4.4.1.22" evidence="6"/>
<proteinExistence type="inferred from homology"/>
<feature type="domain" description="CENP-V/GFA" evidence="5">
    <location>
        <begin position="7"/>
        <end position="125"/>
    </location>
</feature>
<gene>
    <name evidence="6" type="primary">gfa_2</name>
    <name evidence="6" type="ORF">PS943_03374</name>
</gene>
<dbReference type="PANTHER" id="PTHR33337">
    <property type="entry name" value="GFA DOMAIN-CONTAINING PROTEIN"/>
    <property type="match status" value="1"/>
</dbReference>
<dbReference type="PANTHER" id="PTHR33337:SF40">
    <property type="entry name" value="CENP-V_GFA DOMAIN-CONTAINING PROTEIN-RELATED"/>
    <property type="match status" value="1"/>
</dbReference>
<dbReference type="InterPro" id="IPR011057">
    <property type="entry name" value="Mss4-like_sf"/>
</dbReference>
<dbReference type="Proteomes" id="UP000325645">
    <property type="component" value="Unassembled WGS sequence"/>
</dbReference>
<accession>A0A5E7WEM3</accession>
<comment type="similarity">
    <text evidence="1">Belongs to the Gfa family.</text>
</comment>